<evidence type="ECO:0000256" key="1">
    <source>
        <dbReference type="ARBA" id="ARBA00006360"/>
    </source>
</evidence>
<sequence length="482" mass="57532">MSLYQKYRPKDFESLIWQEFVKISLQNALIQDKTVWAYLFYWSRGTGKTSVARILARWFNCTDLTKEWNPCHKCDNCESFNSWEFIDIIEIDAASNTWVDNIRELIEKAQFQPNQAKYKIYIIDEVHMLSKWAFNALLKILEEPPSHVKFILATTEIHKIPDTIISRTQRYDFKKITENDISDRLRHISKSEDIIADEAALSLIARLSKWWLRDAISLFEQYSIWWHLKLEYLKHNLQLVWDEFLIEFSENIVTKNKDKVIKNLEFLKWKWIDVKIFIEEMVFYLRNELIANFWKNEFNTYIEIFEALQDIYSKLRFVPDTFSSLEIWILKIISDKQNNSWNIIKKESPSSVIPVQAAIYKKDISPKLEKEKKSPKNDVKEAPLEQENKKTEAINIAVLIEKIKKEAGKGFVAMTLKASKFDIDEKKCIIRTSTKFNYDKLNTPEIRHYLNAKIEELFWQNLNILIEYSEDWDLLWEALDVF</sequence>
<evidence type="ECO:0000256" key="8">
    <source>
        <dbReference type="RuleBase" id="RU364063"/>
    </source>
</evidence>
<dbReference type="GO" id="GO:0003887">
    <property type="term" value="F:DNA-directed DNA polymerase activity"/>
    <property type="evidence" value="ECO:0007669"/>
    <property type="project" value="UniProtKB-KW"/>
</dbReference>
<keyword evidence="6 8" id="KW-0239">DNA-directed DNA polymerase</keyword>
<dbReference type="PANTHER" id="PTHR11669">
    <property type="entry name" value="REPLICATION FACTOR C / DNA POLYMERASE III GAMMA-TAU SUBUNIT"/>
    <property type="match status" value="1"/>
</dbReference>
<evidence type="ECO:0000256" key="7">
    <source>
        <dbReference type="ARBA" id="ARBA00049244"/>
    </source>
</evidence>
<evidence type="ECO:0000256" key="3">
    <source>
        <dbReference type="ARBA" id="ARBA00022741"/>
    </source>
</evidence>
<keyword evidence="4" id="KW-0862">Zinc</keyword>
<gene>
    <name evidence="8" type="primary">dnaX</name>
    <name evidence="10" type="ORF">ACD_49C00044G0006</name>
</gene>
<dbReference type="GO" id="GO:0046872">
    <property type="term" value="F:metal ion binding"/>
    <property type="evidence" value="ECO:0007669"/>
    <property type="project" value="UniProtKB-KW"/>
</dbReference>
<comment type="caution">
    <text evidence="10">The sequence shown here is derived from an EMBL/GenBank/DDBJ whole genome shotgun (WGS) entry which is preliminary data.</text>
</comment>
<dbReference type="GO" id="GO:0006261">
    <property type="term" value="P:DNA-templated DNA replication"/>
    <property type="evidence" value="ECO:0007669"/>
    <property type="project" value="TreeGrafter"/>
</dbReference>
<evidence type="ECO:0000256" key="6">
    <source>
        <dbReference type="ARBA" id="ARBA00022932"/>
    </source>
</evidence>
<dbReference type="PANTHER" id="PTHR11669:SF0">
    <property type="entry name" value="PROTEIN STICHEL-LIKE 2"/>
    <property type="match status" value="1"/>
</dbReference>
<keyword evidence="2" id="KW-0479">Metal-binding</keyword>
<organism evidence="10">
    <name type="scientific">uncultured bacterium</name>
    <name type="common">gcode 4</name>
    <dbReference type="NCBI Taxonomy" id="1234023"/>
    <lineage>
        <taxon>Bacteria</taxon>
        <taxon>environmental samples</taxon>
    </lineage>
</organism>
<keyword evidence="3 8" id="KW-0547">Nucleotide-binding</keyword>
<dbReference type="InterPro" id="IPR003593">
    <property type="entry name" value="AAA+_ATPase"/>
</dbReference>
<dbReference type="Pfam" id="PF13177">
    <property type="entry name" value="DNA_pol3_delta2"/>
    <property type="match status" value="1"/>
</dbReference>
<dbReference type="Gene3D" id="3.40.50.300">
    <property type="entry name" value="P-loop containing nucleotide triphosphate hydrolases"/>
    <property type="match status" value="1"/>
</dbReference>
<protein>
    <recommendedName>
        <fullName evidence="8">DNA polymerase III subunit gamma/tau</fullName>
        <ecNumber evidence="8">2.7.7.7</ecNumber>
    </recommendedName>
</protein>
<reference evidence="10" key="1">
    <citation type="journal article" date="2012" name="Science">
        <title>Fermentation, hydrogen, and sulfur metabolism in multiple uncultivated bacterial phyla.</title>
        <authorList>
            <person name="Wrighton K.C."/>
            <person name="Thomas B.C."/>
            <person name="Sharon I."/>
            <person name="Miller C.S."/>
            <person name="Castelle C.J."/>
            <person name="VerBerkmoes N.C."/>
            <person name="Wilkins M.J."/>
            <person name="Hettich R.L."/>
            <person name="Lipton M.S."/>
            <person name="Williams K.H."/>
            <person name="Long P.E."/>
            <person name="Banfield J.F."/>
        </authorList>
    </citation>
    <scope>NUCLEOTIDE SEQUENCE [LARGE SCALE GENOMIC DNA]</scope>
</reference>
<dbReference type="InterPro" id="IPR012763">
    <property type="entry name" value="DNA_pol_III_sug/sutau_N"/>
</dbReference>
<dbReference type="EMBL" id="AMFJ01021630">
    <property type="protein sequence ID" value="EKD66404.1"/>
    <property type="molecule type" value="Genomic_DNA"/>
</dbReference>
<dbReference type="FunFam" id="3.40.50.300:FF:000014">
    <property type="entry name" value="DNA polymerase III subunit gamma/tau"/>
    <property type="match status" value="1"/>
</dbReference>
<keyword evidence="8" id="KW-0548">Nucleotidyltransferase</keyword>
<dbReference type="GO" id="GO:0005524">
    <property type="term" value="F:ATP binding"/>
    <property type="evidence" value="ECO:0007669"/>
    <property type="project" value="UniProtKB-KW"/>
</dbReference>
<evidence type="ECO:0000259" key="9">
    <source>
        <dbReference type="SMART" id="SM00382"/>
    </source>
</evidence>
<feature type="domain" description="AAA+ ATPase" evidence="9">
    <location>
        <begin position="34"/>
        <end position="177"/>
    </location>
</feature>
<name>K2BVW3_9BACT</name>
<comment type="subunit">
    <text evidence="8">DNA polymerase III contains a core (composed of alpha, epsilon and theta chains) that associates with a tau subunit. This core dimerizes to form the POLIII' complex. PolIII' associates with the gamma complex (composed of gamma, delta, delta', psi and chi chains) and with the beta chain to form the complete DNA polymerase III complex.</text>
</comment>
<dbReference type="NCBIfam" id="TIGR02397">
    <property type="entry name" value="dnaX_nterm"/>
    <property type="match status" value="1"/>
</dbReference>
<dbReference type="AlphaFoldDB" id="K2BVW3"/>
<evidence type="ECO:0000256" key="2">
    <source>
        <dbReference type="ARBA" id="ARBA00022723"/>
    </source>
</evidence>
<keyword evidence="8" id="KW-0235">DNA replication</keyword>
<keyword evidence="5 8" id="KW-0067">ATP-binding</keyword>
<dbReference type="EC" id="2.7.7.7" evidence="8"/>
<comment type="function">
    <text evidence="8">DNA polymerase III is a complex, multichain enzyme responsible for most of the replicative synthesis in bacteria. This DNA polymerase also exhibits 3' to 5' exonuclease activity.</text>
</comment>
<evidence type="ECO:0000313" key="10">
    <source>
        <dbReference type="EMBL" id="EKD66404.1"/>
    </source>
</evidence>
<comment type="similarity">
    <text evidence="1 8">Belongs to the DnaX/STICHEL family.</text>
</comment>
<dbReference type="SUPFAM" id="SSF52540">
    <property type="entry name" value="P-loop containing nucleoside triphosphate hydrolases"/>
    <property type="match status" value="1"/>
</dbReference>
<dbReference type="InterPro" id="IPR027417">
    <property type="entry name" value="P-loop_NTPase"/>
</dbReference>
<dbReference type="GO" id="GO:0009360">
    <property type="term" value="C:DNA polymerase III complex"/>
    <property type="evidence" value="ECO:0007669"/>
    <property type="project" value="InterPro"/>
</dbReference>
<dbReference type="CDD" id="cd00009">
    <property type="entry name" value="AAA"/>
    <property type="match status" value="1"/>
</dbReference>
<proteinExistence type="inferred from homology"/>
<comment type="catalytic activity">
    <reaction evidence="7 8">
        <text>DNA(n) + a 2'-deoxyribonucleoside 5'-triphosphate = DNA(n+1) + diphosphate</text>
        <dbReference type="Rhea" id="RHEA:22508"/>
        <dbReference type="Rhea" id="RHEA-COMP:17339"/>
        <dbReference type="Rhea" id="RHEA-COMP:17340"/>
        <dbReference type="ChEBI" id="CHEBI:33019"/>
        <dbReference type="ChEBI" id="CHEBI:61560"/>
        <dbReference type="ChEBI" id="CHEBI:173112"/>
        <dbReference type="EC" id="2.7.7.7"/>
    </reaction>
</comment>
<accession>K2BVW3</accession>
<evidence type="ECO:0000256" key="5">
    <source>
        <dbReference type="ARBA" id="ARBA00022840"/>
    </source>
</evidence>
<dbReference type="InterPro" id="IPR050238">
    <property type="entry name" value="DNA_Rep/Repair_Clamp_Loader"/>
</dbReference>
<evidence type="ECO:0000256" key="4">
    <source>
        <dbReference type="ARBA" id="ARBA00022833"/>
    </source>
</evidence>
<keyword evidence="8" id="KW-0808">Transferase</keyword>
<dbReference type="Pfam" id="PF22608">
    <property type="entry name" value="DNAX_ATPase_lid"/>
    <property type="match status" value="1"/>
</dbReference>
<dbReference type="SMART" id="SM00382">
    <property type="entry name" value="AAA"/>
    <property type="match status" value="1"/>
</dbReference>
<dbReference type="InterPro" id="IPR045085">
    <property type="entry name" value="HLD_clamp_pol_III_gamma_tau"/>
</dbReference>
<dbReference type="Gene3D" id="1.10.8.60">
    <property type="match status" value="1"/>
</dbReference>